<evidence type="ECO:0000256" key="1">
    <source>
        <dbReference type="ARBA" id="ARBA00010617"/>
    </source>
</evidence>
<evidence type="ECO:0008006" key="9">
    <source>
        <dbReference type="Google" id="ProtNLM"/>
    </source>
</evidence>
<proteinExistence type="inferred from homology"/>
<dbReference type="Gene3D" id="1.10.630.10">
    <property type="entry name" value="Cytochrome P450"/>
    <property type="match status" value="1"/>
</dbReference>
<evidence type="ECO:0000256" key="5">
    <source>
        <dbReference type="RuleBase" id="RU000461"/>
    </source>
</evidence>
<dbReference type="SUPFAM" id="SSF48264">
    <property type="entry name" value="Cytochrome P450"/>
    <property type="match status" value="1"/>
</dbReference>
<evidence type="ECO:0000256" key="6">
    <source>
        <dbReference type="SAM" id="SignalP"/>
    </source>
</evidence>
<reference evidence="7 8" key="1">
    <citation type="journal article" date="2025" name="Microbiol. Resour. Announc.">
        <title>Draft genome sequences for Neonectria magnoliae and Neonectria punicea, canker pathogens of Liriodendron tulipifera and Acer saccharum in West Virginia.</title>
        <authorList>
            <person name="Petronek H.M."/>
            <person name="Kasson M.T."/>
            <person name="Metheny A.M."/>
            <person name="Stauder C.M."/>
            <person name="Lovett B."/>
            <person name="Lynch S.C."/>
            <person name="Garnas J.R."/>
            <person name="Kasson L.R."/>
            <person name="Stajich J.E."/>
        </authorList>
    </citation>
    <scope>NUCLEOTIDE SEQUENCE [LARGE SCALE GENOMIC DNA]</scope>
    <source>
        <strain evidence="7 8">NRRL 64653</strain>
    </source>
</reference>
<dbReference type="InterPro" id="IPR017972">
    <property type="entry name" value="Cyt_P450_CS"/>
</dbReference>
<dbReference type="Proteomes" id="UP001498476">
    <property type="component" value="Unassembled WGS sequence"/>
</dbReference>
<evidence type="ECO:0000256" key="2">
    <source>
        <dbReference type="ARBA" id="ARBA00022617"/>
    </source>
</evidence>
<dbReference type="InterPro" id="IPR001128">
    <property type="entry name" value="Cyt_P450"/>
</dbReference>
<comment type="similarity">
    <text evidence="1 5">Belongs to the cytochrome P450 family.</text>
</comment>
<keyword evidence="3 5" id="KW-0479">Metal-binding</keyword>
<dbReference type="EMBL" id="JAZAVJ010000011">
    <property type="protein sequence ID" value="KAK7423157.1"/>
    <property type="molecule type" value="Genomic_DNA"/>
</dbReference>
<dbReference type="InterPro" id="IPR036396">
    <property type="entry name" value="Cyt_P450_sf"/>
</dbReference>
<organism evidence="7 8">
    <name type="scientific">Neonectria punicea</name>
    <dbReference type="NCBI Taxonomy" id="979145"/>
    <lineage>
        <taxon>Eukaryota</taxon>
        <taxon>Fungi</taxon>
        <taxon>Dikarya</taxon>
        <taxon>Ascomycota</taxon>
        <taxon>Pezizomycotina</taxon>
        <taxon>Sordariomycetes</taxon>
        <taxon>Hypocreomycetidae</taxon>
        <taxon>Hypocreales</taxon>
        <taxon>Nectriaceae</taxon>
        <taxon>Neonectria</taxon>
    </lineage>
</organism>
<keyword evidence="4 5" id="KW-0408">Iron</keyword>
<keyword evidence="5" id="KW-0560">Oxidoreductase</keyword>
<comment type="caution">
    <text evidence="7">The sequence shown here is derived from an EMBL/GenBank/DDBJ whole genome shotgun (WGS) entry which is preliminary data.</text>
</comment>
<sequence length="471" mass="53231">MSLLQSAILLVVAIALYIANPWQKKVPSYKGESKFSFLSDAIDYGTRPIDLIRKATAQCGNIFSLQILTVYIVWLRGNALNKIYLETREDVWSFTGGMGIFLNKIIDPGYWNHYKTLLSSLSRYVNRSAAQEYTRNVAIEETEKAASEWQTQEDVPLFGSVSFLVHKIIVRALMGQDFYEHNVRELVDLLHAMEDDIGSLFSFVLPDWVPHPPARRLKQARQRVKDIFLERLHQREVTDVESSRMLPDYIAFTMQDKSTAPLSDLMPSHHTLLMFAAHTSTAASISWSLISLLRHPEVLKRVTAELRAHPDEDSILLQACIRESSRLYSGFQMLRLAKKEVVIPTTKISVPKGAVVSISPYSTHHDPDNFPNPEDWTPERWITDSGDLLQIDNRSGTGAKFVPFGAGSHRCVGEKMANIMVSKTIVSLLRNYDLEWANPDVPRVTDFSALDFGKIGSPWLKGDVGIKITKV</sequence>
<keyword evidence="6" id="KW-0732">Signal</keyword>
<dbReference type="PANTHER" id="PTHR24304:SF2">
    <property type="entry name" value="24-HYDROXYCHOLESTEROL 7-ALPHA-HYDROXYLASE"/>
    <property type="match status" value="1"/>
</dbReference>
<dbReference type="Pfam" id="PF00067">
    <property type="entry name" value="p450"/>
    <property type="match status" value="1"/>
</dbReference>
<dbReference type="InterPro" id="IPR050529">
    <property type="entry name" value="CYP450_sterol_14alpha_dmase"/>
</dbReference>
<evidence type="ECO:0000256" key="4">
    <source>
        <dbReference type="ARBA" id="ARBA00023004"/>
    </source>
</evidence>
<dbReference type="PANTHER" id="PTHR24304">
    <property type="entry name" value="CYTOCHROME P450 FAMILY 7"/>
    <property type="match status" value="1"/>
</dbReference>
<feature type="signal peptide" evidence="6">
    <location>
        <begin position="1"/>
        <end position="19"/>
    </location>
</feature>
<dbReference type="PRINTS" id="PR00463">
    <property type="entry name" value="EP450I"/>
</dbReference>
<keyword evidence="8" id="KW-1185">Reference proteome</keyword>
<dbReference type="PRINTS" id="PR00385">
    <property type="entry name" value="P450"/>
</dbReference>
<feature type="chain" id="PRO_5046576270" description="Cytochrome P450" evidence="6">
    <location>
        <begin position="20"/>
        <end position="471"/>
    </location>
</feature>
<gene>
    <name evidence="7" type="ORF">QQX98_001233</name>
</gene>
<keyword evidence="2 5" id="KW-0349">Heme</keyword>
<keyword evidence="5" id="KW-0503">Monooxygenase</keyword>
<dbReference type="InterPro" id="IPR002401">
    <property type="entry name" value="Cyt_P450_E_grp-I"/>
</dbReference>
<name>A0ABR1HQ81_9HYPO</name>
<accession>A0ABR1HQ81</accession>
<dbReference type="PROSITE" id="PS00086">
    <property type="entry name" value="CYTOCHROME_P450"/>
    <property type="match status" value="1"/>
</dbReference>
<evidence type="ECO:0000313" key="8">
    <source>
        <dbReference type="Proteomes" id="UP001498476"/>
    </source>
</evidence>
<evidence type="ECO:0000313" key="7">
    <source>
        <dbReference type="EMBL" id="KAK7423157.1"/>
    </source>
</evidence>
<protein>
    <recommendedName>
        <fullName evidence="9">Cytochrome P450</fullName>
    </recommendedName>
</protein>
<evidence type="ECO:0000256" key="3">
    <source>
        <dbReference type="ARBA" id="ARBA00022723"/>
    </source>
</evidence>